<gene>
    <name evidence="5" type="primary">20205383</name>
    <name evidence="4" type="ORF">HELRODRAFT_175392</name>
</gene>
<dbReference type="OrthoDB" id="6280085at2759"/>
<evidence type="ECO:0000313" key="6">
    <source>
        <dbReference type="Proteomes" id="UP000015101"/>
    </source>
</evidence>
<dbReference type="InterPro" id="IPR011992">
    <property type="entry name" value="EF-hand-dom_pair"/>
</dbReference>
<dbReference type="InParanoid" id="T1F984"/>
<dbReference type="HOGENOM" id="CLU_036726_2_0_1"/>
<dbReference type="PANTHER" id="PTHR34524:SF15">
    <property type="entry name" value="EF-HAND DOMAIN-CONTAINING PROTEIN"/>
    <property type="match status" value="1"/>
</dbReference>
<dbReference type="CTD" id="20205383"/>
<evidence type="ECO:0000313" key="4">
    <source>
        <dbReference type="EMBL" id="ESO00896.1"/>
    </source>
</evidence>
<accession>T1F984</accession>
<reference evidence="6" key="1">
    <citation type="submission" date="2012-12" db="EMBL/GenBank/DDBJ databases">
        <authorList>
            <person name="Hellsten U."/>
            <person name="Grimwood J."/>
            <person name="Chapman J.A."/>
            <person name="Shapiro H."/>
            <person name="Aerts A."/>
            <person name="Otillar R.P."/>
            <person name="Terry A.Y."/>
            <person name="Boore J.L."/>
            <person name="Simakov O."/>
            <person name="Marletaz F."/>
            <person name="Cho S.-J."/>
            <person name="Edsinger-Gonzales E."/>
            <person name="Havlak P."/>
            <person name="Kuo D.-H."/>
            <person name="Larsson T."/>
            <person name="Lv J."/>
            <person name="Arendt D."/>
            <person name="Savage R."/>
            <person name="Osoegawa K."/>
            <person name="de Jong P."/>
            <person name="Lindberg D.R."/>
            <person name="Seaver E.C."/>
            <person name="Weisblat D.A."/>
            <person name="Putnam N.H."/>
            <person name="Grigoriev I.V."/>
            <person name="Rokhsar D.S."/>
        </authorList>
    </citation>
    <scope>NUCLEOTIDE SEQUENCE</scope>
</reference>
<keyword evidence="6" id="KW-1185">Reference proteome</keyword>
<dbReference type="EnsemblMetazoa" id="HelroT175392">
    <property type="protein sequence ID" value="HelroP175392"/>
    <property type="gene ID" value="HelroG175392"/>
</dbReference>
<dbReference type="RefSeq" id="XP_009021067.1">
    <property type="nucleotide sequence ID" value="XM_009022819.1"/>
</dbReference>
<evidence type="ECO:0000256" key="2">
    <source>
        <dbReference type="ARBA" id="ARBA00022737"/>
    </source>
</evidence>
<dbReference type="Gene3D" id="1.10.238.10">
    <property type="entry name" value="EF-hand"/>
    <property type="match status" value="1"/>
</dbReference>
<sequence>MNKESLKDIMGFYFAIDGSITIYEYKQFGRESKILPLIKRNTYTHMRGPRKGENYVITDVIQVVNYANEKQPLPDVWKNQDKLIVNIMSVDIEAKRSILLKNIDKYQHENVWNKLHMPKTDAEERYIRIPYQVKVCQSEKSTEKVNVYELEAGLAKFEITLSDNKLSGILEILDPDSTSFVSYLSFMRYVLGEMESERKCLVLKAFLKIDSTRNGIISTSLIHKFLNALKHAKVKTKEKSDEEIKKTFENAFKDSSNLATQPKTTVTYREFEELFEGLSLKIASNVEFSNILKNMWSV</sequence>
<dbReference type="AlphaFoldDB" id="T1F984"/>
<dbReference type="SUPFAM" id="SSF47473">
    <property type="entry name" value="EF-hand"/>
    <property type="match status" value="1"/>
</dbReference>
<name>T1F984_HELRO</name>
<reference evidence="5" key="3">
    <citation type="submission" date="2015-06" db="UniProtKB">
        <authorList>
            <consortium name="EnsemblMetazoa"/>
        </authorList>
    </citation>
    <scope>IDENTIFICATION</scope>
</reference>
<evidence type="ECO:0000256" key="3">
    <source>
        <dbReference type="ARBA" id="ARBA00022837"/>
    </source>
</evidence>
<dbReference type="EMBL" id="AMQM01005248">
    <property type="status" value="NOT_ANNOTATED_CDS"/>
    <property type="molecule type" value="Genomic_DNA"/>
</dbReference>
<dbReference type="EMBL" id="KB096864">
    <property type="protein sequence ID" value="ESO00896.1"/>
    <property type="molecule type" value="Genomic_DNA"/>
</dbReference>
<keyword evidence="2" id="KW-0677">Repeat</keyword>
<evidence type="ECO:0008006" key="7">
    <source>
        <dbReference type="Google" id="ProtNLM"/>
    </source>
</evidence>
<dbReference type="PANTHER" id="PTHR34524">
    <property type="entry name" value="CALCYPHOSIN"/>
    <property type="match status" value="1"/>
</dbReference>
<keyword evidence="3" id="KW-0106">Calcium</keyword>
<evidence type="ECO:0000256" key="1">
    <source>
        <dbReference type="ARBA" id="ARBA00022723"/>
    </source>
</evidence>
<dbReference type="Proteomes" id="UP000015101">
    <property type="component" value="Unassembled WGS sequence"/>
</dbReference>
<reference evidence="4 6" key="2">
    <citation type="journal article" date="2013" name="Nature">
        <title>Insights into bilaterian evolution from three spiralian genomes.</title>
        <authorList>
            <person name="Simakov O."/>
            <person name="Marletaz F."/>
            <person name="Cho S.J."/>
            <person name="Edsinger-Gonzales E."/>
            <person name="Havlak P."/>
            <person name="Hellsten U."/>
            <person name="Kuo D.H."/>
            <person name="Larsson T."/>
            <person name="Lv J."/>
            <person name="Arendt D."/>
            <person name="Savage R."/>
            <person name="Osoegawa K."/>
            <person name="de Jong P."/>
            <person name="Grimwood J."/>
            <person name="Chapman J.A."/>
            <person name="Shapiro H."/>
            <person name="Aerts A."/>
            <person name="Otillar R.P."/>
            <person name="Terry A.Y."/>
            <person name="Boore J.L."/>
            <person name="Grigoriev I.V."/>
            <person name="Lindberg D.R."/>
            <person name="Seaver E.C."/>
            <person name="Weisblat D.A."/>
            <person name="Putnam N.H."/>
            <person name="Rokhsar D.S."/>
        </authorList>
    </citation>
    <scope>NUCLEOTIDE SEQUENCE</scope>
</reference>
<proteinExistence type="predicted"/>
<dbReference type="eggNOG" id="KOG0032">
    <property type="taxonomic scope" value="Eukaryota"/>
</dbReference>
<dbReference type="OMA" id="ESAWLIM"/>
<dbReference type="InterPro" id="IPR051581">
    <property type="entry name" value="Ca-bind"/>
</dbReference>
<evidence type="ECO:0000313" key="5">
    <source>
        <dbReference type="EnsemblMetazoa" id="HelroP175392"/>
    </source>
</evidence>
<dbReference type="KEGG" id="hro:HELRODRAFT_175392"/>
<organism evidence="5 6">
    <name type="scientific">Helobdella robusta</name>
    <name type="common">Californian leech</name>
    <dbReference type="NCBI Taxonomy" id="6412"/>
    <lineage>
        <taxon>Eukaryota</taxon>
        <taxon>Metazoa</taxon>
        <taxon>Spiralia</taxon>
        <taxon>Lophotrochozoa</taxon>
        <taxon>Annelida</taxon>
        <taxon>Clitellata</taxon>
        <taxon>Hirudinea</taxon>
        <taxon>Rhynchobdellida</taxon>
        <taxon>Glossiphoniidae</taxon>
        <taxon>Helobdella</taxon>
    </lineage>
</organism>
<dbReference type="STRING" id="6412.T1F984"/>
<keyword evidence="1" id="KW-0479">Metal-binding</keyword>
<protein>
    <recommendedName>
        <fullName evidence="7">EF-hand domain-containing protein</fullName>
    </recommendedName>
</protein>
<dbReference type="GeneID" id="20205383"/>
<dbReference type="GO" id="GO:0046872">
    <property type="term" value="F:metal ion binding"/>
    <property type="evidence" value="ECO:0007669"/>
    <property type="project" value="UniProtKB-KW"/>
</dbReference>